<feature type="region of interest" description="Disordered" evidence="1">
    <location>
        <begin position="86"/>
        <end position="109"/>
    </location>
</feature>
<evidence type="ECO:0008006" key="4">
    <source>
        <dbReference type="Google" id="ProtNLM"/>
    </source>
</evidence>
<organism evidence="2 3">
    <name type="scientific">Pararhodospirillum photometricum DSM 122</name>
    <dbReference type="NCBI Taxonomy" id="1150469"/>
    <lineage>
        <taxon>Bacteria</taxon>
        <taxon>Pseudomonadati</taxon>
        <taxon>Pseudomonadota</taxon>
        <taxon>Alphaproteobacteria</taxon>
        <taxon>Rhodospirillales</taxon>
        <taxon>Rhodospirillaceae</taxon>
        <taxon>Pararhodospirillum</taxon>
    </lineage>
</organism>
<accession>H6SPW9</accession>
<proteinExistence type="predicted"/>
<name>H6SPW9_PARPM</name>
<evidence type="ECO:0000313" key="2">
    <source>
        <dbReference type="EMBL" id="CCG07239.1"/>
    </source>
</evidence>
<dbReference type="RefSeq" id="WP_014413879.1">
    <property type="nucleotide sequence ID" value="NC_017059.1"/>
</dbReference>
<dbReference type="eggNOG" id="ENOG50348P8">
    <property type="taxonomic scope" value="Bacteria"/>
</dbReference>
<evidence type="ECO:0000256" key="1">
    <source>
        <dbReference type="SAM" id="MobiDB-lite"/>
    </source>
</evidence>
<dbReference type="PATRIC" id="fig|1150469.3.peg.714"/>
<reference evidence="2 3" key="1">
    <citation type="submission" date="2012-02" db="EMBL/GenBank/DDBJ databases">
        <title>Shotgun genome sequence of Phaeospirillum photometricum DSM 122.</title>
        <authorList>
            <person name="Duquesne K."/>
            <person name="Sturgis J."/>
        </authorList>
    </citation>
    <scope>NUCLEOTIDE SEQUENCE [LARGE SCALE GENOMIC DNA]</scope>
    <source>
        <strain evidence="3">DSM122</strain>
    </source>
</reference>
<dbReference type="GO" id="GO:0042597">
    <property type="term" value="C:periplasmic space"/>
    <property type="evidence" value="ECO:0007669"/>
    <property type="project" value="InterPro"/>
</dbReference>
<dbReference type="AlphaFoldDB" id="H6SPW9"/>
<dbReference type="InterPro" id="IPR012899">
    <property type="entry name" value="LTXXQ"/>
</dbReference>
<sequence length="142" mass="14996">MIAACWGRMALVLAIAIVPSVVLAQGMGQGMGMTGQGRGAMLPDPAQLPALKTKLGITAAQTQAWQDYADALTSVVAMRAQMRSSLQGASPAERLEGRAERQAMGGQVHDEVNQKRSALAALMTAGQRQLLDRELPALPSMR</sequence>
<keyword evidence="3" id="KW-1185">Reference proteome</keyword>
<dbReference type="KEGG" id="rpm:RSPPHO_00613"/>
<dbReference type="EMBL" id="HE663493">
    <property type="protein sequence ID" value="CCG07239.1"/>
    <property type="molecule type" value="Genomic_DNA"/>
</dbReference>
<evidence type="ECO:0000313" key="3">
    <source>
        <dbReference type="Proteomes" id="UP000033220"/>
    </source>
</evidence>
<dbReference type="Pfam" id="PF07813">
    <property type="entry name" value="LTXXQ"/>
    <property type="match status" value="1"/>
</dbReference>
<gene>
    <name evidence="2" type="ORF">RSPPHO_00613</name>
</gene>
<protein>
    <recommendedName>
        <fullName evidence="4">LTXXQ motif family protein</fullName>
    </recommendedName>
</protein>
<dbReference type="HOGENOM" id="CLU_1814329_0_0_5"/>
<dbReference type="Proteomes" id="UP000033220">
    <property type="component" value="Chromosome DSM 122"/>
</dbReference>